<proteinExistence type="predicted"/>
<dbReference type="InterPro" id="IPR046203">
    <property type="entry name" value="DUF6236"/>
</dbReference>
<comment type="caution">
    <text evidence="1">The sequence shown here is derived from an EMBL/GenBank/DDBJ whole genome shotgun (WGS) entry which is preliminary data.</text>
</comment>
<accession>A0A6V8L1I3</accession>
<dbReference type="Pfam" id="PF19749">
    <property type="entry name" value="DUF6236"/>
    <property type="match status" value="1"/>
</dbReference>
<dbReference type="Proteomes" id="UP000482960">
    <property type="component" value="Unassembled WGS sequence"/>
</dbReference>
<gene>
    <name evidence="1" type="ORF">Prum_036260</name>
</gene>
<dbReference type="EMBL" id="BLPG01000001">
    <property type="protein sequence ID" value="GFJ89984.1"/>
    <property type="molecule type" value="Genomic_DNA"/>
</dbReference>
<keyword evidence="2" id="KW-1185">Reference proteome</keyword>
<dbReference type="AlphaFoldDB" id="A0A6V8L1I3"/>
<evidence type="ECO:0000313" key="1">
    <source>
        <dbReference type="EMBL" id="GFJ89984.1"/>
    </source>
</evidence>
<organism evidence="1 2">
    <name type="scientific">Phytohabitans rumicis</name>
    <dbReference type="NCBI Taxonomy" id="1076125"/>
    <lineage>
        <taxon>Bacteria</taxon>
        <taxon>Bacillati</taxon>
        <taxon>Actinomycetota</taxon>
        <taxon>Actinomycetes</taxon>
        <taxon>Micromonosporales</taxon>
        <taxon>Micromonosporaceae</taxon>
    </lineage>
</organism>
<reference evidence="1 2" key="1">
    <citation type="submission" date="2020-03" db="EMBL/GenBank/DDBJ databases">
        <title>Whole genome shotgun sequence of Phytohabitans rumicis NBRC 108638.</title>
        <authorList>
            <person name="Komaki H."/>
            <person name="Tamura T."/>
        </authorList>
    </citation>
    <scope>NUCLEOTIDE SEQUENCE [LARGE SCALE GENOMIC DNA]</scope>
    <source>
        <strain evidence="1 2">NBRC 108638</strain>
    </source>
</reference>
<name>A0A6V8L1I3_9ACTN</name>
<reference evidence="1 2" key="2">
    <citation type="submission" date="2020-03" db="EMBL/GenBank/DDBJ databases">
        <authorList>
            <person name="Ichikawa N."/>
            <person name="Kimura A."/>
            <person name="Kitahashi Y."/>
            <person name="Uohara A."/>
        </authorList>
    </citation>
    <scope>NUCLEOTIDE SEQUENCE [LARGE SCALE GENOMIC DNA]</scope>
    <source>
        <strain evidence="1 2">NBRC 108638</strain>
    </source>
</reference>
<protein>
    <submittedName>
        <fullName evidence="1">Uncharacterized protein</fullName>
    </submittedName>
</protein>
<evidence type="ECO:0000313" key="2">
    <source>
        <dbReference type="Proteomes" id="UP000482960"/>
    </source>
</evidence>
<sequence>MWASALYYPYMRVRDTDWLKVAALYWDSMHRFQPHGYDLRDTADGRAFAEAGFLRQLDPSPYARDVALELLGFMRANRQALQRRFSVHNLEPSPAIGRRWGFEGPGWGDSHLGWIHGSKMSYSFAGALADSGLAHIGRGHDAQWVGVHPTLAAAYMLALTSACAAHDQLEPVTDEPVSHLSPASGVESAMRLLSDDAELASYREYGVDTTAGFAMLAIESVVPRDLGAISVERILAIRDKLTEELGTFREFVASQQQELERLASIRADSVRTEALATHLDKEIKRRVERLDRGLRSLGYDTARSLLTTQTVTPPVLAVAGANLADAPPAVATVGAVGLLVGTAWWQLVKNREQQLRASPTGYLLAVKRALKARTVTDRMAKLLRKA</sequence>